<evidence type="ECO:0000259" key="1">
    <source>
        <dbReference type="Pfam" id="PF13154"/>
    </source>
</evidence>
<gene>
    <name evidence="2" type="ORF">H8909_00930</name>
</gene>
<name>A0ABR7K7Y8_9FIRM</name>
<evidence type="ECO:0000313" key="3">
    <source>
        <dbReference type="Proteomes" id="UP000603474"/>
    </source>
</evidence>
<dbReference type="EMBL" id="JACRWG010000001">
    <property type="protein sequence ID" value="MBC6008828.1"/>
    <property type="molecule type" value="Genomic_DNA"/>
</dbReference>
<accession>A0ABR7K7Y8</accession>
<sequence length="317" mass="37132">MSKRKGISKQDLKRVKELDLLTYFKNYEPDELVKNSRGDYTTRTHSSLHLSNGLWCWWAQGIGGKTALKYFIEVEGWDFLDAALHINDLLDNQPPLKIEQKVKSNYRFRLPYRAENDDKAISYLVNERCIDKDIVQYCKEQYLFYEAENDHSIVFIGYDEQRIPKYACKRATDDNWKKDVLGSDKQYSFSITNSDSHSLHVFESVIDLLSYMTLLKRSGRDYLKDNYLSIAGATIIGKSIQDSTVPIALETFLNNHPSITNLYLHLDNDRAGKDTTLKIMYHYEDKYNIIDEHPTKCKDFNDLLKMKVRLKKYCLIK</sequence>
<organism evidence="2 3">
    <name type="scientific">Catenibacterium faecis</name>
    <dbReference type="NCBI Taxonomy" id="2764323"/>
    <lineage>
        <taxon>Bacteria</taxon>
        <taxon>Bacillati</taxon>
        <taxon>Bacillota</taxon>
        <taxon>Erysipelotrichia</taxon>
        <taxon>Erysipelotrichales</taxon>
        <taxon>Coprobacillaceae</taxon>
        <taxon>Catenibacterium</taxon>
    </lineage>
</organism>
<dbReference type="Pfam" id="PF13155">
    <property type="entry name" value="Toprim_2"/>
    <property type="match status" value="1"/>
</dbReference>
<dbReference type="Proteomes" id="UP000603474">
    <property type="component" value="Unassembled WGS sequence"/>
</dbReference>
<dbReference type="Pfam" id="PF13154">
    <property type="entry name" value="DUF3991"/>
    <property type="match status" value="1"/>
</dbReference>
<keyword evidence="3" id="KW-1185">Reference proteome</keyword>
<dbReference type="RefSeq" id="WP_117517497.1">
    <property type="nucleotide sequence ID" value="NZ_JACRWG010000001.1"/>
</dbReference>
<feature type="domain" description="DUF3991" evidence="1">
    <location>
        <begin position="122"/>
        <end position="191"/>
    </location>
</feature>
<comment type="caution">
    <text evidence="2">The sequence shown here is derived from an EMBL/GenBank/DDBJ whole genome shotgun (WGS) entry which is preliminary data.</text>
</comment>
<dbReference type="InterPro" id="IPR025054">
    <property type="entry name" value="DUF3991"/>
</dbReference>
<dbReference type="SUPFAM" id="SSF57783">
    <property type="entry name" value="Zinc beta-ribbon"/>
    <property type="match status" value="1"/>
</dbReference>
<dbReference type="Gene3D" id="3.40.1360.10">
    <property type="match status" value="1"/>
</dbReference>
<protein>
    <submittedName>
        <fullName evidence="2">Toprim domain-containing protein</fullName>
    </submittedName>
</protein>
<proteinExistence type="predicted"/>
<evidence type="ECO:0000313" key="2">
    <source>
        <dbReference type="EMBL" id="MBC6008828.1"/>
    </source>
</evidence>
<reference evidence="2 3" key="1">
    <citation type="submission" date="2020-08" db="EMBL/GenBank/DDBJ databases">
        <authorList>
            <person name="Liu C."/>
            <person name="Sun Q."/>
        </authorList>
    </citation>
    <scope>NUCLEOTIDE SEQUENCE [LARGE SCALE GENOMIC DNA]</scope>
    <source>
        <strain evidence="2 3">NSJ-22</strain>
    </source>
</reference>